<evidence type="ECO:0000256" key="14">
    <source>
        <dbReference type="ARBA" id="ARBA00047951"/>
    </source>
</evidence>
<feature type="transmembrane region" description="Helical" evidence="16">
    <location>
        <begin position="356"/>
        <end position="380"/>
    </location>
</feature>
<dbReference type="SMART" id="SM00220">
    <property type="entry name" value="S_TKc"/>
    <property type="match status" value="1"/>
</dbReference>
<dbReference type="InterPro" id="IPR045274">
    <property type="entry name" value="WAK-like"/>
</dbReference>
<evidence type="ECO:0000256" key="11">
    <source>
        <dbReference type="ARBA" id="ARBA00023157"/>
    </source>
</evidence>
<keyword evidence="19" id="KW-1185">Reference proteome</keyword>
<dbReference type="InterPro" id="IPR018097">
    <property type="entry name" value="EGF_Ca-bd_CS"/>
</dbReference>
<dbReference type="InterPro" id="IPR017441">
    <property type="entry name" value="Protein_kinase_ATP_BS"/>
</dbReference>
<keyword evidence="10 16" id="KW-0472">Membrane</keyword>
<evidence type="ECO:0000256" key="8">
    <source>
        <dbReference type="ARBA" id="ARBA00022840"/>
    </source>
</evidence>
<dbReference type="PROSITE" id="PS00010">
    <property type="entry name" value="ASX_HYDROXYL"/>
    <property type="match status" value="1"/>
</dbReference>
<name>A0AAW0JB64_QUESU</name>
<comment type="catalytic activity">
    <reaction evidence="13">
        <text>L-seryl-[protein] + ATP = O-phospho-L-seryl-[protein] + ADP + H(+)</text>
        <dbReference type="Rhea" id="RHEA:17989"/>
        <dbReference type="Rhea" id="RHEA-COMP:9863"/>
        <dbReference type="Rhea" id="RHEA-COMP:11604"/>
        <dbReference type="ChEBI" id="CHEBI:15378"/>
        <dbReference type="ChEBI" id="CHEBI:29999"/>
        <dbReference type="ChEBI" id="CHEBI:30616"/>
        <dbReference type="ChEBI" id="CHEBI:83421"/>
        <dbReference type="ChEBI" id="CHEBI:456216"/>
    </reaction>
</comment>
<keyword evidence="3" id="KW-0808">Transferase</keyword>
<gene>
    <name evidence="18" type="primary">WAK2_2</name>
    <name evidence="18" type="ORF">CFP56_035618</name>
</gene>
<keyword evidence="9 16" id="KW-1133">Transmembrane helix</keyword>
<dbReference type="Gene3D" id="3.30.200.20">
    <property type="entry name" value="Phosphorylase Kinase, domain 1"/>
    <property type="match status" value="1"/>
</dbReference>
<dbReference type="GO" id="GO:0005886">
    <property type="term" value="C:plasma membrane"/>
    <property type="evidence" value="ECO:0007669"/>
    <property type="project" value="TreeGrafter"/>
</dbReference>
<dbReference type="AlphaFoldDB" id="A0AAW0JB64"/>
<keyword evidence="11" id="KW-1015">Disulfide bond</keyword>
<evidence type="ECO:0000256" key="16">
    <source>
        <dbReference type="SAM" id="Phobius"/>
    </source>
</evidence>
<evidence type="ECO:0000256" key="5">
    <source>
        <dbReference type="ARBA" id="ARBA00022729"/>
    </source>
</evidence>
<dbReference type="PROSITE" id="PS00107">
    <property type="entry name" value="PROTEIN_KINASE_ATP"/>
    <property type="match status" value="1"/>
</dbReference>
<dbReference type="FunFam" id="1.10.510.10:FF:000084">
    <property type="entry name" value="Wall-associated receptor kinase 2"/>
    <property type="match status" value="1"/>
</dbReference>
<dbReference type="Pfam" id="PF00069">
    <property type="entry name" value="Pkinase"/>
    <property type="match status" value="1"/>
</dbReference>
<proteinExistence type="predicted"/>
<evidence type="ECO:0000256" key="9">
    <source>
        <dbReference type="ARBA" id="ARBA00022989"/>
    </source>
</evidence>
<dbReference type="InterPro" id="IPR009030">
    <property type="entry name" value="Growth_fac_rcpt_cys_sf"/>
</dbReference>
<dbReference type="SMART" id="SM00179">
    <property type="entry name" value="EGF_CA"/>
    <property type="match status" value="1"/>
</dbReference>
<dbReference type="CDD" id="cd14066">
    <property type="entry name" value="STKc_IRAK"/>
    <property type="match status" value="1"/>
</dbReference>
<evidence type="ECO:0000256" key="13">
    <source>
        <dbReference type="ARBA" id="ARBA00047558"/>
    </source>
</evidence>
<dbReference type="GO" id="GO:0030247">
    <property type="term" value="F:polysaccharide binding"/>
    <property type="evidence" value="ECO:0007669"/>
    <property type="project" value="InterPro"/>
</dbReference>
<feature type="binding site" evidence="15">
    <location>
        <position position="444"/>
    </location>
    <ligand>
        <name>ATP</name>
        <dbReference type="ChEBI" id="CHEBI:30616"/>
    </ligand>
</feature>
<keyword evidence="7 18" id="KW-0418">Kinase</keyword>
<dbReference type="PANTHER" id="PTHR27005:SF315">
    <property type="entry name" value="PROTEIN KINASE DOMAIN-CONTAINING PROTEIN"/>
    <property type="match status" value="1"/>
</dbReference>
<evidence type="ECO:0000259" key="17">
    <source>
        <dbReference type="PROSITE" id="PS50011"/>
    </source>
</evidence>
<dbReference type="EMBL" id="PKMF04000636">
    <property type="protein sequence ID" value="KAK7823356.1"/>
    <property type="molecule type" value="Genomic_DNA"/>
</dbReference>
<sequence length="752" mass="83620">MMMERKTRTIQHITWLWFLWFVVVLFVWACIAPASLTASSVANPGCLETCGYVSVPYPFGIEDPKCAKNESFLLVCNRSTNPPILYLGNMFVYNISVENSTVTVGIYAAFRCYNEIGHIMRPFDQEITLEKTPLTFSNSRNKFTSLGCDSMAFVNDSNGGFGGGCFSLCSDNETSPSDDGSCSGIGCCQTPIPKYRKTLNITIRKVSSNSISDNSKSNISCIYAFLTDPTLFNMSTIDLHIDPSIDKRYPSPPVVLDWVVGKKNCEASEGPSGYACGDTGTLCSYSDNGCGRRCSCQEGYMGNPYLRQGCQDINECEHPSTYPCEGTCKNTPGNYTCICPLVMRGDGKIACHGVRLIIIVTVLGAIISFVISIRLIFILYKRRRQEKNFIKHGGLVLQNQRVRIFKEEELIKVTNNYGHLLGQGGFGSVYRGVLADDTHIAVKKPKGLDKTDLNQQFQHEICIISQVNHKNVVKLLGLCLHTDIPLLVYEFISNGTLFEHIHKTKSSFLRSWKNCLRIAEETASALNYLHSSADPPIIHRDVKSSNILLDDHHTAKVSDFGASVLIPLGQNGLAIAVQGTFGYLDPEYLTTGNLTAKSDVYSFGVLLIELLTGQNPCTFTRFGERSNLIQYFISSLENKNLFQILNVEAIDRIEREQILEVAKLIVNCLNSCGEKRPPMMEVVEVLAKLMRVSRESLLVQYNSEDTKSLTSDLPFHGLEFENATSHMGCQLSEFHLNETPLILNQVDSSIDL</sequence>
<keyword evidence="8 15" id="KW-0067">ATP-binding</keyword>
<dbReference type="GO" id="GO:0004674">
    <property type="term" value="F:protein serine/threonine kinase activity"/>
    <property type="evidence" value="ECO:0007669"/>
    <property type="project" value="UniProtKB-KW"/>
</dbReference>
<keyword evidence="4 16" id="KW-0812">Transmembrane</keyword>
<dbReference type="InterPro" id="IPR008271">
    <property type="entry name" value="Ser/Thr_kinase_AS"/>
</dbReference>
<evidence type="ECO:0000256" key="7">
    <source>
        <dbReference type="ARBA" id="ARBA00022777"/>
    </source>
</evidence>
<dbReference type="FunFam" id="3.30.200.20:FF:000337">
    <property type="entry name" value="Wall-associated receptor kinase 3"/>
    <property type="match status" value="1"/>
</dbReference>
<evidence type="ECO:0000313" key="19">
    <source>
        <dbReference type="Proteomes" id="UP000237347"/>
    </source>
</evidence>
<dbReference type="PROSITE" id="PS01187">
    <property type="entry name" value="EGF_CA"/>
    <property type="match status" value="1"/>
</dbReference>
<dbReference type="Pfam" id="PF13947">
    <property type="entry name" value="GUB_WAK_bind"/>
    <property type="match status" value="1"/>
</dbReference>
<keyword evidence="12" id="KW-0325">Glycoprotein</keyword>
<comment type="subcellular location">
    <subcellularLocation>
        <location evidence="1">Membrane</location>
        <topology evidence="1">Single-pass type I membrane protein</topology>
    </subcellularLocation>
</comment>
<keyword evidence="6 15" id="KW-0547">Nucleotide-binding</keyword>
<keyword evidence="2" id="KW-0723">Serine/threonine-protein kinase</keyword>
<dbReference type="Gene3D" id="1.10.510.10">
    <property type="entry name" value="Transferase(Phosphotransferase) domain 1"/>
    <property type="match status" value="1"/>
</dbReference>
<dbReference type="SUPFAM" id="SSF57184">
    <property type="entry name" value="Growth factor receptor domain"/>
    <property type="match status" value="1"/>
</dbReference>
<evidence type="ECO:0000256" key="3">
    <source>
        <dbReference type="ARBA" id="ARBA00022679"/>
    </source>
</evidence>
<evidence type="ECO:0000256" key="1">
    <source>
        <dbReference type="ARBA" id="ARBA00004479"/>
    </source>
</evidence>
<dbReference type="InterPro" id="IPR001881">
    <property type="entry name" value="EGF-like_Ca-bd_dom"/>
</dbReference>
<reference evidence="18 19" key="1">
    <citation type="journal article" date="2018" name="Sci. Data">
        <title>The draft genome sequence of cork oak.</title>
        <authorList>
            <person name="Ramos A.M."/>
            <person name="Usie A."/>
            <person name="Barbosa P."/>
            <person name="Barros P.M."/>
            <person name="Capote T."/>
            <person name="Chaves I."/>
            <person name="Simoes F."/>
            <person name="Abreu I."/>
            <person name="Carrasquinho I."/>
            <person name="Faro C."/>
            <person name="Guimaraes J.B."/>
            <person name="Mendonca D."/>
            <person name="Nobrega F."/>
            <person name="Rodrigues L."/>
            <person name="Saibo N.J.M."/>
            <person name="Varela M.C."/>
            <person name="Egas C."/>
            <person name="Matos J."/>
            <person name="Miguel C.M."/>
            <person name="Oliveira M.M."/>
            <person name="Ricardo C.P."/>
            <person name="Goncalves S."/>
        </authorList>
    </citation>
    <scope>NUCLEOTIDE SEQUENCE [LARGE SCALE GENOMIC DNA]</scope>
    <source>
        <strain evidence="19">cv. HL8</strain>
    </source>
</reference>
<evidence type="ECO:0000256" key="6">
    <source>
        <dbReference type="ARBA" id="ARBA00022741"/>
    </source>
</evidence>
<evidence type="ECO:0000256" key="2">
    <source>
        <dbReference type="ARBA" id="ARBA00022527"/>
    </source>
</evidence>
<dbReference type="InterPro" id="IPR000152">
    <property type="entry name" value="EGF-type_Asp/Asn_hydroxyl_site"/>
</dbReference>
<comment type="catalytic activity">
    <reaction evidence="14">
        <text>L-threonyl-[protein] + ATP = O-phospho-L-threonyl-[protein] + ADP + H(+)</text>
        <dbReference type="Rhea" id="RHEA:46608"/>
        <dbReference type="Rhea" id="RHEA-COMP:11060"/>
        <dbReference type="Rhea" id="RHEA-COMP:11605"/>
        <dbReference type="ChEBI" id="CHEBI:15378"/>
        <dbReference type="ChEBI" id="CHEBI:30013"/>
        <dbReference type="ChEBI" id="CHEBI:30616"/>
        <dbReference type="ChEBI" id="CHEBI:61977"/>
        <dbReference type="ChEBI" id="CHEBI:456216"/>
    </reaction>
</comment>
<evidence type="ECO:0000256" key="12">
    <source>
        <dbReference type="ARBA" id="ARBA00023180"/>
    </source>
</evidence>
<dbReference type="PANTHER" id="PTHR27005">
    <property type="entry name" value="WALL-ASSOCIATED RECEPTOR KINASE-LIKE 21"/>
    <property type="match status" value="1"/>
</dbReference>
<evidence type="ECO:0000313" key="18">
    <source>
        <dbReference type="EMBL" id="KAK7823356.1"/>
    </source>
</evidence>
<protein>
    <submittedName>
        <fullName evidence="18">Wall-associated receptor kinase 2</fullName>
    </submittedName>
</protein>
<keyword evidence="5" id="KW-0732">Signal</keyword>
<dbReference type="InterPro" id="IPR000719">
    <property type="entry name" value="Prot_kinase_dom"/>
</dbReference>
<dbReference type="InterPro" id="IPR011009">
    <property type="entry name" value="Kinase-like_dom_sf"/>
</dbReference>
<dbReference type="CDD" id="cd00054">
    <property type="entry name" value="EGF_CA"/>
    <property type="match status" value="1"/>
</dbReference>
<dbReference type="Pfam" id="PF08488">
    <property type="entry name" value="WAK"/>
    <property type="match status" value="1"/>
</dbReference>
<evidence type="ECO:0000256" key="4">
    <source>
        <dbReference type="ARBA" id="ARBA00022692"/>
    </source>
</evidence>
<organism evidence="18 19">
    <name type="scientific">Quercus suber</name>
    <name type="common">Cork oak</name>
    <dbReference type="NCBI Taxonomy" id="58331"/>
    <lineage>
        <taxon>Eukaryota</taxon>
        <taxon>Viridiplantae</taxon>
        <taxon>Streptophyta</taxon>
        <taxon>Embryophyta</taxon>
        <taxon>Tracheophyta</taxon>
        <taxon>Spermatophyta</taxon>
        <taxon>Magnoliopsida</taxon>
        <taxon>eudicotyledons</taxon>
        <taxon>Gunneridae</taxon>
        <taxon>Pentapetalae</taxon>
        <taxon>rosids</taxon>
        <taxon>fabids</taxon>
        <taxon>Fagales</taxon>
        <taxon>Fagaceae</taxon>
        <taxon>Quercus</taxon>
    </lineage>
</organism>
<evidence type="ECO:0000256" key="15">
    <source>
        <dbReference type="PROSITE-ProRule" id="PRU10141"/>
    </source>
</evidence>
<accession>A0AAW0JB64</accession>
<dbReference type="Gene3D" id="2.10.25.10">
    <property type="entry name" value="Laminin"/>
    <property type="match status" value="1"/>
</dbReference>
<evidence type="ECO:0000256" key="10">
    <source>
        <dbReference type="ARBA" id="ARBA00023136"/>
    </source>
</evidence>
<keyword evidence="18" id="KW-0675">Receptor</keyword>
<dbReference type="GO" id="GO:0005509">
    <property type="term" value="F:calcium ion binding"/>
    <property type="evidence" value="ECO:0007669"/>
    <property type="project" value="InterPro"/>
</dbReference>
<dbReference type="PROSITE" id="PS00108">
    <property type="entry name" value="PROTEIN_KINASE_ST"/>
    <property type="match status" value="1"/>
</dbReference>
<dbReference type="GO" id="GO:0005524">
    <property type="term" value="F:ATP binding"/>
    <property type="evidence" value="ECO:0007669"/>
    <property type="project" value="UniProtKB-UniRule"/>
</dbReference>
<dbReference type="GO" id="GO:0007166">
    <property type="term" value="P:cell surface receptor signaling pathway"/>
    <property type="evidence" value="ECO:0007669"/>
    <property type="project" value="InterPro"/>
</dbReference>
<dbReference type="SUPFAM" id="SSF56112">
    <property type="entry name" value="Protein kinase-like (PK-like)"/>
    <property type="match status" value="1"/>
</dbReference>
<dbReference type="PROSITE" id="PS50011">
    <property type="entry name" value="PROTEIN_KINASE_DOM"/>
    <property type="match status" value="1"/>
</dbReference>
<dbReference type="InterPro" id="IPR025287">
    <property type="entry name" value="WAK_GUB"/>
</dbReference>
<feature type="domain" description="Protein kinase" evidence="17">
    <location>
        <begin position="415"/>
        <end position="690"/>
    </location>
</feature>
<comment type="caution">
    <text evidence="18">The sequence shown here is derived from an EMBL/GenBank/DDBJ whole genome shotgun (WGS) entry which is preliminary data.</text>
</comment>
<dbReference type="Proteomes" id="UP000237347">
    <property type="component" value="Unassembled WGS sequence"/>
</dbReference>
<dbReference type="InterPro" id="IPR013695">
    <property type="entry name" value="WAK"/>
</dbReference>